<dbReference type="Proteomes" id="UP000035721">
    <property type="component" value="Unassembled WGS sequence"/>
</dbReference>
<evidence type="ECO:0000256" key="1">
    <source>
        <dbReference type="SAM" id="MobiDB-lite"/>
    </source>
</evidence>
<name>A0A077M4R7_9MICO</name>
<comment type="caution">
    <text evidence="2">The sequence shown here is derived from an EMBL/GenBank/DDBJ whole genome shotgun (WGS) entry which is preliminary data.</text>
</comment>
<feature type="compositionally biased region" description="Basic and acidic residues" evidence="1">
    <location>
        <begin position="36"/>
        <end position="48"/>
    </location>
</feature>
<evidence type="ECO:0000313" key="3">
    <source>
        <dbReference type="Proteomes" id="UP000035721"/>
    </source>
</evidence>
<dbReference type="EMBL" id="CAJB01000406">
    <property type="protein sequence ID" value="CCH80072.1"/>
    <property type="molecule type" value="Genomic_DNA"/>
</dbReference>
<dbReference type="AlphaFoldDB" id="A0A077M4R7"/>
<evidence type="ECO:0000313" key="2">
    <source>
        <dbReference type="EMBL" id="CCH80072.1"/>
    </source>
</evidence>
<sequence length="104" mass="11653">MEFEQAPRAVVAARPRTATLTRLRVRIKVFLRRVFGDRRSGPGPRRQDVPTAGRTAPVRGRLEGTFTHRRRGVKHFGKGVTIGLPTVTSRQVGGRDRQVPGRFP</sequence>
<protein>
    <submittedName>
        <fullName evidence="2">Uncharacterized protein</fullName>
    </submittedName>
</protein>
<proteinExistence type="predicted"/>
<accession>A0A077M4R7</accession>
<keyword evidence="3" id="KW-1185">Reference proteome</keyword>
<reference evidence="2 3" key="1">
    <citation type="journal article" date="2013" name="ISME J.">
        <title>A metabolic model for members of the genus Tetrasphaera involved in enhanced biological phosphorus removal.</title>
        <authorList>
            <person name="Kristiansen R."/>
            <person name="Nguyen H.T.T."/>
            <person name="Saunders A.M."/>
            <person name="Nielsen J.L."/>
            <person name="Wimmer R."/>
            <person name="Le V.Q."/>
            <person name="McIlroy S.J."/>
            <person name="Petrovski S."/>
            <person name="Seviour R.J."/>
            <person name="Calteau A."/>
            <person name="Nielsen K.L."/>
            <person name="Nielsen P.H."/>
        </authorList>
    </citation>
    <scope>NUCLEOTIDE SEQUENCE [LARGE SCALE GENOMIC DNA]</scope>
    <source>
        <strain evidence="2 3">T1-X7</strain>
    </source>
</reference>
<organism evidence="2 3">
    <name type="scientific">Nostocoides japonicum T1-X7</name>
    <dbReference type="NCBI Taxonomy" id="1194083"/>
    <lineage>
        <taxon>Bacteria</taxon>
        <taxon>Bacillati</taxon>
        <taxon>Actinomycetota</taxon>
        <taxon>Actinomycetes</taxon>
        <taxon>Micrococcales</taxon>
        <taxon>Intrasporangiaceae</taxon>
        <taxon>Nostocoides</taxon>
    </lineage>
</organism>
<dbReference type="STRING" id="1194083.BN12_720010"/>
<gene>
    <name evidence="2" type="ORF">BN12_720010</name>
</gene>
<feature type="region of interest" description="Disordered" evidence="1">
    <location>
        <begin position="36"/>
        <end position="60"/>
    </location>
</feature>